<proteinExistence type="predicted"/>
<dbReference type="OrthoDB" id="4295522at2"/>
<name>A0A5R9F3A5_9BACL</name>
<dbReference type="InterPro" id="IPR034660">
    <property type="entry name" value="DinB/YfiT-like"/>
</dbReference>
<dbReference type="Gene3D" id="1.20.120.450">
    <property type="entry name" value="dinb family like domain"/>
    <property type="match status" value="1"/>
</dbReference>
<evidence type="ECO:0000313" key="2">
    <source>
        <dbReference type="EMBL" id="TLS36058.1"/>
    </source>
</evidence>
<dbReference type="SUPFAM" id="SSF109854">
    <property type="entry name" value="DinB/YfiT-like putative metalloenzymes"/>
    <property type="match status" value="1"/>
</dbReference>
<evidence type="ECO:0000313" key="3">
    <source>
        <dbReference type="Proteomes" id="UP000308230"/>
    </source>
</evidence>
<sequence length="152" mass="17864">MEKKHEVLFNQLESYREYTLHLLDSVTEEEADAVPDGFNNNIRWNLGHIYLDQFDWIQHLTKEKINIPEGFREWFGFGTSPADWKEPPPTLETLKELLGNQIACIRDQYGHRLEEQFPETECEMHTIAQVLVRTVFHEGLHIGAIISIKKFL</sequence>
<gene>
    <name evidence="2" type="ORF">FCL54_16840</name>
</gene>
<organism evidence="2 3">
    <name type="scientific">Exobacillus caeni</name>
    <dbReference type="NCBI Taxonomy" id="2574798"/>
    <lineage>
        <taxon>Bacteria</taxon>
        <taxon>Bacillati</taxon>
        <taxon>Bacillota</taxon>
        <taxon>Bacilli</taxon>
        <taxon>Bacillales</taxon>
        <taxon>Guptibacillaceae</taxon>
        <taxon>Exobacillus</taxon>
    </lineage>
</organism>
<feature type="domain" description="DinB-like" evidence="1">
    <location>
        <begin position="11"/>
        <end position="145"/>
    </location>
</feature>
<evidence type="ECO:0000259" key="1">
    <source>
        <dbReference type="Pfam" id="PF12867"/>
    </source>
</evidence>
<dbReference type="Pfam" id="PF12867">
    <property type="entry name" value="DinB_2"/>
    <property type="match status" value="1"/>
</dbReference>
<dbReference type="EMBL" id="SWLG01000013">
    <property type="protein sequence ID" value="TLS36058.1"/>
    <property type="molecule type" value="Genomic_DNA"/>
</dbReference>
<dbReference type="AlphaFoldDB" id="A0A5R9F3A5"/>
<keyword evidence="3" id="KW-1185">Reference proteome</keyword>
<dbReference type="RefSeq" id="WP_138127924.1">
    <property type="nucleotide sequence ID" value="NZ_SWLG01000013.1"/>
</dbReference>
<protein>
    <submittedName>
        <fullName evidence="2">DinB family protein</fullName>
    </submittedName>
</protein>
<accession>A0A5R9F3A5</accession>
<dbReference type="Proteomes" id="UP000308230">
    <property type="component" value="Unassembled WGS sequence"/>
</dbReference>
<comment type="caution">
    <text evidence="2">The sequence shown here is derived from an EMBL/GenBank/DDBJ whole genome shotgun (WGS) entry which is preliminary data.</text>
</comment>
<dbReference type="InterPro" id="IPR024775">
    <property type="entry name" value="DinB-like"/>
</dbReference>
<reference evidence="2 3" key="1">
    <citation type="submission" date="2019-04" db="EMBL/GenBank/DDBJ databases">
        <title>Bacillus caeni sp. nov., a bacterium isolated from mangrove sediment.</title>
        <authorList>
            <person name="Huang H."/>
            <person name="Mo K."/>
            <person name="Hu Y."/>
        </authorList>
    </citation>
    <scope>NUCLEOTIDE SEQUENCE [LARGE SCALE GENOMIC DNA]</scope>
    <source>
        <strain evidence="2 3">HB172195</strain>
    </source>
</reference>